<sequence length="135" mass="14292">MAPLKRARRRSHLGTPLCLLLLFSGLMAMHGLQASPGPMEMAAAPLASVADAPPAGVVHHHVVVGDPPGDHHPDHPSGQMCLGMLLISLLVALLFGLFRVIRVAVATRRPVRTPVSRGGRSPPGPSLHRLSVLRL</sequence>
<dbReference type="InterPro" id="IPR046151">
    <property type="entry name" value="DUF6153"/>
</dbReference>
<keyword evidence="3" id="KW-1185">Reference proteome</keyword>
<reference evidence="2 3" key="1">
    <citation type="submission" date="2020-05" db="EMBL/GenBank/DDBJ databases">
        <title>Actinomadura verrucosospora NRRL-B18236 (PFL_A860) Genome sequencing and assembly.</title>
        <authorList>
            <person name="Samborskyy M."/>
        </authorList>
    </citation>
    <scope>NUCLEOTIDE SEQUENCE [LARGE SCALE GENOMIC DNA]</scope>
    <source>
        <strain evidence="2 3">NRRL:B18236</strain>
    </source>
</reference>
<evidence type="ECO:0000256" key="1">
    <source>
        <dbReference type="SAM" id="Phobius"/>
    </source>
</evidence>
<keyword evidence="1" id="KW-0472">Membrane</keyword>
<dbReference type="Pfam" id="PF19650">
    <property type="entry name" value="DUF6153"/>
    <property type="match status" value="1"/>
</dbReference>
<evidence type="ECO:0000313" key="3">
    <source>
        <dbReference type="Proteomes" id="UP000501240"/>
    </source>
</evidence>
<dbReference type="RefSeq" id="WP_173097219.1">
    <property type="nucleotide sequence ID" value="NZ_CP053892.1"/>
</dbReference>
<gene>
    <name evidence="2" type="ORF">ACTIVE_4874</name>
</gene>
<protein>
    <submittedName>
        <fullName evidence="2">Uncharacterized protein</fullName>
    </submittedName>
</protein>
<evidence type="ECO:0000313" key="2">
    <source>
        <dbReference type="EMBL" id="QKG23231.1"/>
    </source>
</evidence>
<dbReference type="Proteomes" id="UP000501240">
    <property type="component" value="Chromosome"/>
</dbReference>
<organism evidence="2 3">
    <name type="scientific">Actinomadura verrucosospora</name>
    <dbReference type="NCBI Taxonomy" id="46165"/>
    <lineage>
        <taxon>Bacteria</taxon>
        <taxon>Bacillati</taxon>
        <taxon>Actinomycetota</taxon>
        <taxon>Actinomycetes</taxon>
        <taxon>Streptosporangiales</taxon>
        <taxon>Thermomonosporaceae</taxon>
        <taxon>Actinomadura</taxon>
    </lineage>
</organism>
<dbReference type="AlphaFoldDB" id="A0A7D3W0H0"/>
<keyword evidence="1" id="KW-1133">Transmembrane helix</keyword>
<feature type="transmembrane region" description="Helical" evidence="1">
    <location>
        <begin position="82"/>
        <end position="101"/>
    </location>
</feature>
<accession>A0A7D3W0H0</accession>
<name>A0A7D3W0H0_ACTVE</name>
<proteinExistence type="predicted"/>
<dbReference type="EMBL" id="CP053892">
    <property type="protein sequence ID" value="QKG23231.1"/>
    <property type="molecule type" value="Genomic_DNA"/>
</dbReference>
<keyword evidence="1" id="KW-0812">Transmembrane</keyword>